<keyword evidence="2" id="KW-0813">Transport</keyword>
<keyword evidence="4" id="KW-0997">Cell inner membrane</keyword>
<name>A0A2U1CH85_9BURK</name>
<organism evidence="11 12">
    <name type="scientific">Pusillimonas noertemannii</name>
    <dbReference type="NCBI Taxonomy" id="305977"/>
    <lineage>
        <taxon>Bacteria</taxon>
        <taxon>Pseudomonadati</taxon>
        <taxon>Pseudomonadota</taxon>
        <taxon>Betaproteobacteria</taxon>
        <taxon>Burkholderiales</taxon>
        <taxon>Alcaligenaceae</taxon>
        <taxon>Pusillimonas</taxon>
    </lineage>
</organism>
<keyword evidence="5" id="KW-0812">Transmembrane</keyword>
<evidence type="ECO:0000256" key="8">
    <source>
        <dbReference type="ARBA" id="ARBA00023136"/>
    </source>
</evidence>
<reference evidence="11 12" key="1">
    <citation type="submission" date="2018-04" db="EMBL/GenBank/DDBJ databases">
        <title>Genomic Encyclopedia of Type Strains, Phase IV (KMG-IV): sequencing the most valuable type-strain genomes for metagenomic binning, comparative biology and taxonomic classification.</title>
        <authorList>
            <person name="Goeker M."/>
        </authorList>
    </citation>
    <scope>NUCLEOTIDE SEQUENCE [LARGE SCALE GENOMIC DNA]</scope>
    <source>
        <strain evidence="11 12">DSM 10065</strain>
    </source>
</reference>
<dbReference type="Pfam" id="PF11356">
    <property type="entry name" value="T2SSC"/>
    <property type="match status" value="1"/>
</dbReference>
<evidence type="ECO:0000256" key="3">
    <source>
        <dbReference type="ARBA" id="ARBA00022475"/>
    </source>
</evidence>
<feature type="domain" description="Type II secretion system protein GspC N-terminal" evidence="10">
    <location>
        <begin position="49"/>
        <end position="109"/>
    </location>
</feature>
<protein>
    <submittedName>
        <fullName evidence="11">General secretion pathway protein C</fullName>
    </submittedName>
</protein>
<dbReference type="GO" id="GO:0005886">
    <property type="term" value="C:plasma membrane"/>
    <property type="evidence" value="ECO:0007669"/>
    <property type="project" value="UniProtKB-SubCell"/>
</dbReference>
<evidence type="ECO:0000259" key="10">
    <source>
        <dbReference type="Pfam" id="PF11356"/>
    </source>
</evidence>
<dbReference type="AlphaFoldDB" id="A0A2U1CH85"/>
<evidence type="ECO:0000256" key="6">
    <source>
        <dbReference type="ARBA" id="ARBA00022927"/>
    </source>
</evidence>
<evidence type="ECO:0000256" key="4">
    <source>
        <dbReference type="ARBA" id="ARBA00022519"/>
    </source>
</evidence>
<evidence type="ECO:0000256" key="9">
    <source>
        <dbReference type="SAM" id="SignalP"/>
    </source>
</evidence>
<keyword evidence="9" id="KW-0732">Signal</keyword>
<evidence type="ECO:0000313" key="12">
    <source>
        <dbReference type="Proteomes" id="UP000246145"/>
    </source>
</evidence>
<proteinExistence type="predicted"/>
<feature type="chain" id="PRO_5015761844" evidence="9">
    <location>
        <begin position="29"/>
        <end position="136"/>
    </location>
</feature>
<dbReference type="InterPro" id="IPR024961">
    <property type="entry name" value="T2SS_GspC_N"/>
</dbReference>
<evidence type="ECO:0000256" key="5">
    <source>
        <dbReference type="ARBA" id="ARBA00022692"/>
    </source>
</evidence>
<keyword evidence="12" id="KW-1185">Reference proteome</keyword>
<evidence type="ECO:0000256" key="2">
    <source>
        <dbReference type="ARBA" id="ARBA00022448"/>
    </source>
</evidence>
<dbReference type="EMBL" id="QEKO01000011">
    <property type="protein sequence ID" value="PVY60256.1"/>
    <property type="molecule type" value="Genomic_DNA"/>
</dbReference>
<dbReference type="GO" id="GO:0015031">
    <property type="term" value="P:protein transport"/>
    <property type="evidence" value="ECO:0007669"/>
    <property type="project" value="UniProtKB-KW"/>
</dbReference>
<evidence type="ECO:0000256" key="7">
    <source>
        <dbReference type="ARBA" id="ARBA00022989"/>
    </source>
</evidence>
<evidence type="ECO:0000313" key="11">
    <source>
        <dbReference type="EMBL" id="PVY60256.1"/>
    </source>
</evidence>
<keyword evidence="6" id="KW-0653">Protein transport</keyword>
<keyword evidence="3" id="KW-1003">Cell membrane</keyword>
<dbReference type="Gene3D" id="2.30.30.830">
    <property type="match status" value="1"/>
</dbReference>
<feature type="signal peptide" evidence="9">
    <location>
        <begin position="1"/>
        <end position="28"/>
    </location>
</feature>
<sequence length="136" mass="13238">MLALAAGIGLWGALLLAPRPAAAPPALASGPAPGQDTAPVSNWFGGGSARLRVAVVGLIASGKQGAALLSINGGPAQAYRVGQPLAQGVTLSAVLPHGVSIDQDGIVEDVSMPSLPMPPQGFVPVAPTSGPAPIQG</sequence>
<comment type="caution">
    <text evidence="11">The sequence shown here is derived from an EMBL/GenBank/DDBJ whole genome shotgun (WGS) entry which is preliminary data.</text>
</comment>
<gene>
    <name evidence="11" type="ORF">C7440_3855</name>
</gene>
<dbReference type="Proteomes" id="UP000246145">
    <property type="component" value="Unassembled WGS sequence"/>
</dbReference>
<evidence type="ECO:0000256" key="1">
    <source>
        <dbReference type="ARBA" id="ARBA00004533"/>
    </source>
</evidence>
<keyword evidence="8" id="KW-0472">Membrane</keyword>
<dbReference type="STRING" id="1231391.GCA_000308195_01185"/>
<comment type="subcellular location">
    <subcellularLocation>
        <location evidence="1">Cell inner membrane</location>
    </subcellularLocation>
</comment>
<accession>A0A2U1CH85</accession>
<keyword evidence="7" id="KW-1133">Transmembrane helix</keyword>